<protein>
    <recommendedName>
        <fullName evidence="2 5">Methionyl-tRNA formyltransferase</fullName>
        <ecNumber evidence="2 5">2.1.2.9</ecNumber>
    </recommendedName>
</protein>
<dbReference type="RefSeq" id="WP_078783777.1">
    <property type="nucleotide sequence ID" value="NZ_FUYF01000003.1"/>
</dbReference>
<proteinExistence type="inferred from homology"/>
<evidence type="ECO:0000313" key="8">
    <source>
        <dbReference type="EMBL" id="SKA78419.1"/>
    </source>
</evidence>
<dbReference type="GO" id="GO:0005829">
    <property type="term" value="C:cytosol"/>
    <property type="evidence" value="ECO:0007669"/>
    <property type="project" value="TreeGrafter"/>
</dbReference>
<dbReference type="InterPro" id="IPR011034">
    <property type="entry name" value="Formyl_transferase-like_C_sf"/>
</dbReference>
<evidence type="ECO:0000256" key="2">
    <source>
        <dbReference type="ARBA" id="ARBA00012261"/>
    </source>
</evidence>
<comment type="function">
    <text evidence="5">Attaches a formyl group to the free amino group of methionyl-tRNA(fMet). The formyl group appears to play a dual role in the initiator identity of N-formylmethionyl-tRNA by promoting its recognition by IF2 and preventing the misappropriation of this tRNA by the elongation apparatus.</text>
</comment>
<dbReference type="InterPro" id="IPR041711">
    <property type="entry name" value="Met-tRNA-FMT_N"/>
</dbReference>
<evidence type="ECO:0000256" key="3">
    <source>
        <dbReference type="ARBA" id="ARBA00022679"/>
    </source>
</evidence>
<dbReference type="InterPro" id="IPR005794">
    <property type="entry name" value="Fmt"/>
</dbReference>
<dbReference type="NCBIfam" id="TIGR00460">
    <property type="entry name" value="fmt"/>
    <property type="match status" value="1"/>
</dbReference>
<dbReference type="SUPFAM" id="SSF50486">
    <property type="entry name" value="FMT C-terminal domain-like"/>
    <property type="match status" value="1"/>
</dbReference>
<keyword evidence="4 5" id="KW-0648">Protein biosynthesis</keyword>
<keyword evidence="9" id="KW-1185">Reference proteome</keyword>
<evidence type="ECO:0000256" key="4">
    <source>
        <dbReference type="ARBA" id="ARBA00022917"/>
    </source>
</evidence>
<evidence type="ECO:0000256" key="1">
    <source>
        <dbReference type="ARBA" id="ARBA00010699"/>
    </source>
</evidence>
<comment type="catalytic activity">
    <reaction evidence="5">
        <text>L-methionyl-tRNA(fMet) + (6R)-10-formyltetrahydrofolate = N-formyl-L-methionyl-tRNA(fMet) + (6S)-5,6,7,8-tetrahydrofolate + H(+)</text>
        <dbReference type="Rhea" id="RHEA:24380"/>
        <dbReference type="Rhea" id="RHEA-COMP:9952"/>
        <dbReference type="Rhea" id="RHEA-COMP:9953"/>
        <dbReference type="ChEBI" id="CHEBI:15378"/>
        <dbReference type="ChEBI" id="CHEBI:57453"/>
        <dbReference type="ChEBI" id="CHEBI:78530"/>
        <dbReference type="ChEBI" id="CHEBI:78844"/>
        <dbReference type="ChEBI" id="CHEBI:195366"/>
        <dbReference type="EC" id="2.1.2.9"/>
    </reaction>
</comment>
<dbReference type="EMBL" id="FUYF01000003">
    <property type="protein sequence ID" value="SKA78419.1"/>
    <property type="molecule type" value="Genomic_DNA"/>
</dbReference>
<dbReference type="Proteomes" id="UP000190286">
    <property type="component" value="Unassembled WGS sequence"/>
</dbReference>
<dbReference type="Gene3D" id="3.40.50.12230">
    <property type="match status" value="1"/>
</dbReference>
<accession>A0A1T4WMH2</accession>
<dbReference type="InterPro" id="IPR005793">
    <property type="entry name" value="Formyl_trans_C"/>
</dbReference>
<feature type="domain" description="Formyl transferase N-terminal" evidence="6">
    <location>
        <begin position="1"/>
        <end position="180"/>
    </location>
</feature>
<feature type="domain" description="Formyl transferase C-terminal" evidence="7">
    <location>
        <begin position="204"/>
        <end position="298"/>
    </location>
</feature>
<evidence type="ECO:0000313" key="9">
    <source>
        <dbReference type="Proteomes" id="UP000190286"/>
    </source>
</evidence>
<dbReference type="CDD" id="cd08704">
    <property type="entry name" value="Met_tRNA_FMT_C"/>
    <property type="match status" value="1"/>
</dbReference>
<evidence type="ECO:0000259" key="6">
    <source>
        <dbReference type="Pfam" id="PF00551"/>
    </source>
</evidence>
<dbReference type="EC" id="2.1.2.9" evidence="2 5"/>
<dbReference type="Pfam" id="PF00551">
    <property type="entry name" value="Formyl_trans_N"/>
    <property type="match status" value="1"/>
</dbReference>
<feature type="binding site" evidence="5">
    <location>
        <begin position="109"/>
        <end position="112"/>
    </location>
    <ligand>
        <name>(6S)-5,6,7,8-tetrahydrofolate</name>
        <dbReference type="ChEBI" id="CHEBI:57453"/>
    </ligand>
</feature>
<dbReference type="HAMAP" id="MF_00182">
    <property type="entry name" value="Formyl_trans"/>
    <property type="match status" value="1"/>
</dbReference>
<dbReference type="InterPro" id="IPR044135">
    <property type="entry name" value="Met-tRNA-FMT_C"/>
</dbReference>
<dbReference type="STRING" id="745368.SAMN02745178_00780"/>
<dbReference type="GeneID" id="93337265"/>
<dbReference type="PANTHER" id="PTHR11138:SF5">
    <property type="entry name" value="METHIONYL-TRNA FORMYLTRANSFERASE, MITOCHONDRIAL"/>
    <property type="match status" value="1"/>
</dbReference>
<comment type="similarity">
    <text evidence="1 5">Belongs to the Fmt family.</text>
</comment>
<dbReference type="Pfam" id="PF02911">
    <property type="entry name" value="Formyl_trans_C"/>
    <property type="match status" value="1"/>
</dbReference>
<evidence type="ECO:0000259" key="7">
    <source>
        <dbReference type="Pfam" id="PF02911"/>
    </source>
</evidence>
<dbReference type="GO" id="GO:0004479">
    <property type="term" value="F:methionyl-tRNA formyltransferase activity"/>
    <property type="evidence" value="ECO:0007669"/>
    <property type="project" value="UniProtKB-UniRule"/>
</dbReference>
<gene>
    <name evidence="5" type="primary">fmt</name>
    <name evidence="8" type="ORF">SAMN02745178_00780</name>
</gene>
<sequence>MRILFMGTPDIAAESLAALLDAGHEVCGVFTRRDKPVGRKQILTAPPVKQLAVEHGLSVYQPRTLRDGSSDELIKELAPDIIVVVAYGCIIPPQLLHAAKYGCINLHVSLLPKYRGSAPIQWAVLNGDEGTGVTIMQLDEGLDTGDILMVEPVTIGPEETSGELFDRVSAVGAGTLVTALEKIEAGELTPRKQDNAAATMAPPLTKDMAQFVFTQDAAHIHNWVRGMNPWPVAWFAQDGKRIKVLESRLAENPQHAAPGTVLALKPLTIAAENGAVALLTVTPEGGKPMAGTAWAAGRRLKVGDSL</sequence>
<dbReference type="OrthoDB" id="9802815at2"/>
<dbReference type="CDD" id="cd08646">
    <property type="entry name" value="FMT_core_Met-tRNA-FMT_N"/>
    <property type="match status" value="1"/>
</dbReference>
<evidence type="ECO:0000256" key="5">
    <source>
        <dbReference type="HAMAP-Rule" id="MF_00182"/>
    </source>
</evidence>
<dbReference type="InterPro" id="IPR002376">
    <property type="entry name" value="Formyl_transf_N"/>
</dbReference>
<dbReference type="SUPFAM" id="SSF53328">
    <property type="entry name" value="Formyltransferase"/>
    <property type="match status" value="1"/>
</dbReference>
<dbReference type="InterPro" id="IPR036477">
    <property type="entry name" value="Formyl_transf_N_sf"/>
</dbReference>
<keyword evidence="3 5" id="KW-0808">Transferase</keyword>
<reference evidence="8 9" key="1">
    <citation type="submission" date="2017-02" db="EMBL/GenBank/DDBJ databases">
        <authorList>
            <person name="Peterson S.W."/>
        </authorList>
    </citation>
    <scope>NUCLEOTIDE SEQUENCE [LARGE SCALE GENOMIC DNA]</scope>
    <source>
        <strain evidence="8 9">ATCC 27749</strain>
    </source>
</reference>
<dbReference type="PANTHER" id="PTHR11138">
    <property type="entry name" value="METHIONYL-TRNA FORMYLTRANSFERASE"/>
    <property type="match status" value="1"/>
</dbReference>
<name>A0A1T4WMH2_9FIRM</name>
<organism evidence="8 9">
    <name type="scientific">Gemmiger formicilis</name>
    <dbReference type="NCBI Taxonomy" id="745368"/>
    <lineage>
        <taxon>Bacteria</taxon>
        <taxon>Bacillati</taxon>
        <taxon>Bacillota</taxon>
        <taxon>Clostridia</taxon>
        <taxon>Eubacteriales</taxon>
        <taxon>Gemmiger</taxon>
    </lineage>
</organism>
<dbReference type="AlphaFoldDB" id="A0A1T4WMH2"/>